<dbReference type="InterPro" id="IPR000215">
    <property type="entry name" value="Serpin_fam"/>
</dbReference>
<protein>
    <submittedName>
        <fullName evidence="3">Serine protease inhibitor</fullName>
    </submittedName>
</protein>
<dbReference type="Proteomes" id="UP000010471">
    <property type="component" value="Chromosome"/>
</dbReference>
<dbReference type="InterPro" id="IPR042178">
    <property type="entry name" value="Serpin_sf_1"/>
</dbReference>
<dbReference type="InterPro" id="IPR036186">
    <property type="entry name" value="Serpin_sf"/>
</dbReference>
<evidence type="ECO:0000259" key="2">
    <source>
        <dbReference type="SMART" id="SM00093"/>
    </source>
</evidence>
<evidence type="ECO:0000313" key="4">
    <source>
        <dbReference type="Proteomes" id="UP000010471"/>
    </source>
</evidence>
<keyword evidence="4" id="KW-1185">Reference proteome</keyword>
<dbReference type="Gene3D" id="3.30.497.10">
    <property type="entry name" value="Antithrombin, subunit I, domain 2"/>
    <property type="match status" value="1"/>
</dbReference>
<dbReference type="eggNOG" id="COG4826">
    <property type="taxonomic scope" value="Bacteria"/>
</dbReference>
<proteinExistence type="inferred from homology"/>
<dbReference type="EMBL" id="CP003630">
    <property type="protein sequence ID" value="AFZ20185.1"/>
    <property type="molecule type" value="Genomic_DNA"/>
</dbReference>
<dbReference type="PROSITE" id="PS00284">
    <property type="entry name" value="SERPIN"/>
    <property type="match status" value="1"/>
</dbReference>
<dbReference type="STRING" id="1173027.Mic7113_4497"/>
<dbReference type="GO" id="GO:0005615">
    <property type="term" value="C:extracellular space"/>
    <property type="evidence" value="ECO:0007669"/>
    <property type="project" value="InterPro"/>
</dbReference>
<dbReference type="GO" id="GO:0004867">
    <property type="term" value="F:serine-type endopeptidase inhibitor activity"/>
    <property type="evidence" value="ECO:0007669"/>
    <property type="project" value="InterPro"/>
</dbReference>
<dbReference type="RefSeq" id="WP_015184321.1">
    <property type="nucleotide sequence ID" value="NC_019738.1"/>
</dbReference>
<dbReference type="PANTHER" id="PTHR11461:SF211">
    <property type="entry name" value="GH10112P-RELATED"/>
    <property type="match status" value="1"/>
</dbReference>
<gene>
    <name evidence="3" type="ORF">Mic7113_4497</name>
</gene>
<feature type="domain" description="Serpin" evidence="2">
    <location>
        <begin position="63"/>
        <end position="418"/>
    </location>
</feature>
<dbReference type="HOGENOM" id="CLU_023330_0_3_3"/>
<dbReference type="Pfam" id="PF00079">
    <property type="entry name" value="Serpin"/>
    <property type="match status" value="1"/>
</dbReference>
<sequence length="419" mass="47088">MNLRYRRILTVCLYLTVWSLAAVVGVKQPVSIALAKGESSPKAQVSEPTMNAKLIAANTRLSFKLFSAILKQQPEQNIFISPASVAIALSMTYNGAKGETQQAIAQTLELQGMSLEDINQGYASLRATITHLDPKVQLSVANSLWARKGEPFVPEFLQKNQDFYGAKITDLDFNDPSTPSIINTWVKQSTNGKIDAIIDGKEIEPDTILFLINAIYFKGLWTTPFDKTKTQELPFTLLNGTQKLQPIMFQQAQYGYYANHLFQAVTLPYGQERLSLYIFLPQENVSLQTFYKNLNAENWEQWMNQFETKQVFVGLPRFRLNYGLELNDTLKSLGMAIAFDVNRADFTGMTPRSAYISRVKHNTFFEVNEEGSEAAGATSVQMGTRAAPPQLIADRPFFCVIRDNQTKTILFMGSIIKPQ</sequence>
<dbReference type="AlphaFoldDB" id="K9WIF4"/>
<dbReference type="CDD" id="cd19588">
    <property type="entry name" value="serpin_miropin-like"/>
    <property type="match status" value="1"/>
</dbReference>
<comment type="similarity">
    <text evidence="1">Belongs to the serpin family.</text>
</comment>
<dbReference type="SMART" id="SM00093">
    <property type="entry name" value="SERPIN"/>
    <property type="match status" value="1"/>
</dbReference>
<dbReference type="InterPro" id="IPR042185">
    <property type="entry name" value="Serpin_sf_2"/>
</dbReference>
<dbReference type="SUPFAM" id="SSF56574">
    <property type="entry name" value="Serpins"/>
    <property type="match status" value="1"/>
</dbReference>
<dbReference type="PANTHER" id="PTHR11461">
    <property type="entry name" value="SERINE PROTEASE INHIBITOR, SERPIN"/>
    <property type="match status" value="1"/>
</dbReference>
<dbReference type="InterPro" id="IPR023795">
    <property type="entry name" value="Serpin_CS"/>
</dbReference>
<dbReference type="KEGG" id="mic:Mic7113_4497"/>
<name>K9WIF4_9CYAN</name>
<evidence type="ECO:0000256" key="1">
    <source>
        <dbReference type="RuleBase" id="RU000411"/>
    </source>
</evidence>
<dbReference type="OrthoDB" id="9764871at2"/>
<organism evidence="3 4">
    <name type="scientific">Allocoleopsis franciscana PCC 7113</name>
    <dbReference type="NCBI Taxonomy" id="1173027"/>
    <lineage>
        <taxon>Bacteria</taxon>
        <taxon>Bacillati</taxon>
        <taxon>Cyanobacteriota</taxon>
        <taxon>Cyanophyceae</taxon>
        <taxon>Coleofasciculales</taxon>
        <taxon>Coleofasciculaceae</taxon>
        <taxon>Allocoleopsis</taxon>
        <taxon>Allocoleopsis franciscana</taxon>
    </lineage>
</organism>
<dbReference type="InterPro" id="IPR023796">
    <property type="entry name" value="Serpin_dom"/>
</dbReference>
<accession>K9WIF4</accession>
<evidence type="ECO:0000313" key="3">
    <source>
        <dbReference type="EMBL" id="AFZ20185.1"/>
    </source>
</evidence>
<dbReference type="Gene3D" id="2.30.39.10">
    <property type="entry name" value="Alpha-1-antitrypsin, domain 1"/>
    <property type="match status" value="1"/>
</dbReference>
<reference evidence="3 4" key="1">
    <citation type="submission" date="2012-06" db="EMBL/GenBank/DDBJ databases">
        <title>Finished chromosome of genome of Microcoleus sp. PCC 7113.</title>
        <authorList>
            <consortium name="US DOE Joint Genome Institute"/>
            <person name="Gugger M."/>
            <person name="Coursin T."/>
            <person name="Rippka R."/>
            <person name="Tandeau De Marsac N."/>
            <person name="Huntemann M."/>
            <person name="Wei C.-L."/>
            <person name="Han J."/>
            <person name="Detter J.C."/>
            <person name="Han C."/>
            <person name="Tapia R."/>
            <person name="Chen A."/>
            <person name="Kyrpides N."/>
            <person name="Mavromatis K."/>
            <person name="Markowitz V."/>
            <person name="Szeto E."/>
            <person name="Ivanova N."/>
            <person name="Pagani I."/>
            <person name="Pati A."/>
            <person name="Goodwin L."/>
            <person name="Nordberg H.P."/>
            <person name="Cantor M.N."/>
            <person name="Hua S.X."/>
            <person name="Woyke T."/>
            <person name="Kerfeld C.A."/>
        </authorList>
    </citation>
    <scope>NUCLEOTIDE SEQUENCE [LARGE SCALE GENOMIC DNA]</scope>
    <source>
        <strain evidence="3 4">PCC 7113</strain>
    </source>
</reference>